<evidence type="ECO:0000313" key="1">
    <source>
        <dbReference type="EMBL" id="GAA4799527.1"/>
    </source>
</evidence>
<dbReference type="RefSeq" id="WP_345274983.1">
    <property type="nucleotide sequence ID" value="NZ_BAABJW010000001.1"/>
</dbReference>
<dbReference type="InterPro" id="IPR027056">
    <property type="entry name" value="Gluconate_2DH_su3"/>
</dbReference>
<dbReference type="Proteomes" id="UP001501433">
    <property type="component" value="Unassembled WGS sequence"/>
</dbReference>
<dbReference type="Pfam" id="PF13618">
    <property type="entry name" value="Gluconate_2-dh3"/>
    <property type="match status" value="1"/>
</dbReference>
<sequence>MKRRDALKNLGLATGFFVATPTIVSLLQSCTSDVKTWVPEFLSQDQGIALTKIADIILPKTEGLPSATELNVPQFIDKYMNEVLDAEDQAKYKNAFSNLITMLKPNSEESIEKVTIEDYKVLLDKHMLVKDEIDEEREANLESLELTKSEFLNGLKWMTINAYLTTEQIGENVLVYDPVPSQYYCGDLQELTGGKSYSL</sequence>
<dbReference type="EMBL" id="BAABJW010000001">
    <property type="protein sequence ID" value="GAA4799527.1"/>
    <property type="molecule type" value="Genomic_DNA"/>
</dbReference>
<protein>
    <recommendedName>
        <fullName evidence="3">Gluconate 2-dehydrogenase subunit 3 family protein</fullName>
    </recommendedName>
</protein>
<proteinExistence type="predicted"/>
<reference evidence="2" key="1">
    <citation type="journal article" date="2019" name="Int. J. Syst. Evol. Microbiol.">
        <title>The Global Catalogue of Microorganisms (GCM) 10K type strain sequencing project: providing services to taxonomists for standard genome sequencing and annotation.</title>
        <authorList>
            <consortium name="The Broad Institute Genomics Platform"/>
            <consortium name="The Broad Institute Genome Sequencing Center for Infectious Disease"/>
            <person name="Wu L."/>
            <person name="Ma J."/>
        </authorList>
    </citation>
    <scope>NUCLEOTIDE SEQUENCE [LARGE SCALE GENOMIC DNA]</scope>
    <source>
        <strain evidence="2">JCM 18325</strain>
    </source>
</reference>
<name>A0ABP9BW75_9FLAO</name>
<comment type="caution">
    <text evidence="1">The sequence shown here is derived from an EMBL/GenBank/DDBJ whole genome shotgun (WGS) entry which is preliminary data.</text>
</comment>
<gene>
    <name evidence="1" type="ORF">GCM10023330_01050</name>
</gene>
<accession>A0ABP9BW75</accession>
<keyword evidence="2" id="KW-1185">Reference proteome</keyword>
<organism evidence="1 2">
    <name type="scientific">Litoribaculum gwangyangense</name>
    <dbReference type="NCBI Taxonomy" id="1130722"/>
    <lineage>
        <taxon>Bacteria</taxon>
        <taxon>Pseudomonadati</taxon>
        <taxon>Bacteroidota</taxon>
        <taxon>Flavobacteriia</taxon>
        <taxon>Flavobacteriales</taxon>
        <taxon>Flavobacteriaceae</taxon>
        <taxon>Litoribaculum</taxon>
    </lineage>
</organism>
<evidence type="ECO:0008006" key="3">
    <source>
        <dbReference type="Google" id="ProtNLM"/>
    </source>
</evidence>
<evidence type="ECO:0000313" key="2">
    <source>
        <dbReference type="Proteomes" id="UP001501433"/>
    </source>
</evidence>
<dbReference type="PROSITE" id="PS51257">
    <property type="entry name" value="PROKAR_LIPOPROTEIN"/>
    <property type="match status" value="1"/>
</dbReference>